<dbReference type="Proteomes" id="UP000244932">
    <property type="component" value="Unassembled WGS sequence"/>
</dbReference>
<organism evidence="1 2">
    <name type="scientific">Pontivivens insulae</name>
    <dbReference type="NCBI Taxonomy" id="1639689"/>
    <lineage>
        <taxon>Bacteria</taxon>
        <taxon>Pseudomonadati</taxon>
        <taxon>Pseudomonadota</taxon>
        <taxon>Alphaproteobacteria</taxon>
        <taxon>Rhodobacterales</taxon>
        <taxon>Paracoccaceae</taxon>
        <taxon>Pontivivens</taxon>
    </lineage>
</organism>
<name>A0A2R8AAM9_9RHOB</name>
<dbReference type="OrthoDB" id="5194749at2"/>
<gene>
    <name evidence="1" type="ORF">POI8812_01605</name>
</gene>
<evidence type="ECO:0000313" key="1">
    <source>
        <dbReference type="EMBL" id="SPF29297.1"/>
    </source>
</evidence>
<protein>
    <submittedName>
        <fullName evidence="1">Uncharacterized protein</fullName>
    </submittedName>
</protein>
<dbReference type="AlphaFoldDB" id="A0A2R8AAM9"/>
<evidence type="ECO:0000313" key="2">
    <source>
        <dbReference type="Proteomes" id="UP000244932"/>
    </source>
</evidence>
<accession>A0A2R8AAM9</accession>
<dbReference type="EMBL" id="OMKW01000002">
    <property type="protein sequence ID" value="SPF29297.1"/>
    <property type="molecule type" value="Genomic_DNA"/>
</dbReference>
<dbReference type="RefSeq" id="WP_146186140.1">
    <property type="nucleotide sequence ID" value="NZ_OMKW01000002.1"/>
</dbReference>
<reference evidence="1 2" key="1">
    <citation type="submission" date="2018-03" db="EMBL/GenBank/DDBJ databases">
        <authorList>
            <person name="Keele B.F."/>
        </authorList>
    </citation>
    <scope>NUCLEOTIDE SEQUENCE [LARGE SCALE GENOMIC DNA]</scope>
    <source>
        <strain evidence="1 2">CeCT 8812</strain>
    </source>
</reference>
<sequence length="202" mass="22056">MFSARKHTGGDESAPSNAGVVLIARLNSKTQPIDRGDFYEDPLHNRLEARGLGAVSGGGTQLMDEPHGIAFVDVEIFARDASEETLTAIIEELEAIGVPKGSKLFVEKSEDGKQFGTLEGLGLFLNGVDLPTEVYETSDVNELIRRCGALMGDDYAMMGYWQGARETGLYFYGPSFEHMKIAIENFVANSPLCQMSRIEQIA</sequence>
<keyword evidence="2" id="KW-1185">Reference proteome</keyword>
<proteinExistence type="predicted"/>